<protein>
    <submittedName>
        <fullName evidence="2">Uncharacterized protein</fullName>
    </submittedName>
</protein>
<evidence type="ECO:0000313" key="3">
    <source>
        <dbReference type="Proteomes" id="UP000593567"/>
    </source>
</evidence>
<evidence type="ECO:0000256" key="1">
    <source>
        <dbReference type="SAM" id="MobiDB-lite"/>
    </source>
</evidence>
<dbReference type="EMBL" id="VXIV02000004">
    <property type="protein sequence ID" value="KAF6041686.1"/>
    <property type="molecule type" value="Genomic_DNA"/>
</dbReference>
<name>A0A7J7KU02_BUGNE</name>
<gene>
    <name evidence="2" type="ORF">EB796_000007</name>
</gene>
<organism evidence="2 3">
    <name type="scientific">Bugula neritina</name>
    <name type="common">Brown bryozoan</name>
    <name type="synonym">Sertularia neritina</name>
    <dbReference type="NCBI Taxonomy" id="10212"/>
    <lineage>
        <taxon>Eukaryota</taxon>
        <taxon>Metazoa</taxon>
        <taxon>Spiralia</taxon>
        <taxon>Lophotrochozoa</taxon>
        <taxon>Bryozoa</taxon>
        <taxon>Gymnolaemata</taxon>
        <taxon>Cheilostomatida</taxon>
        <taxon>Flustrina</taxon>
        <taxon>Buguloidea</taxon>
        <taxon>Bugulidae</taxon>
        <taxon>Bugula</taxon>
    </lineage>
</organism>
<sequence length="131" mass="14183">MASGISPVETPEVPELSEKEKLSLSLNRLPPINSSQQTNPTLFLAQPVATQQANGQPAYILQPNGQSEYMLQANVQSANGQPGTSNVLQGQQLFATTSFTGEMTQQSVYILRPQPLPAVCCISIKSEVYIY</sequence>
<evidence type="ECO:0000313" key="2">
    <source>
        <dbReference type="EMBL" id="KAF6041686.1"/>
    </source>
</evidence>
<dbReference type="Proteomes" id="UP000593567">
    <property type="component" value="Unassembled WGS sequence"/>
</dbReference>
<accession>A0A7J7KU02</accession>
<comment type="caution">
    <text evidence="2">The sequence shown here is derived from an EMBL/GenBank/DDBJ whole genome shotgun (WGS) entry which is preliminary data.</text>
</comment>
<keyword evidence="3" id="KW-1185">Reference proteome</keyword>
<reference evidence="2" key="1">
    <citation type="submission" date="2020-06" db="EMBL/GenBank/DDBJ databases">
        <title>Draft genome of Bugula neritina, a colonial animal packing powerful symbionts and potential medicines.</title>
        <authorList>
            <person name="Rayko M."/>
        </authorList>
    </citation>
    <scope>NUCLEOTIDE SEQUENCE [LARGE SCALE GENOMIC DNA]</scope>
    <source>
        <strain evidence="2">Kwan_BN1</strain>
    </source>
</reference>
<feature type="region of interest" description="Disordered" evidence="1">
    <location>
        <begin position="1"/>
        <end position="24"/>
    </location>
</feature>
<proteinExistence type="predicted"/>
<dbReference type="AlphaFoldDB" id="A0A7J7KU02"/>